<feature type="domain" description="Nucleoside phosphorylase" evidence="1">
    <location>
        <begin position="13"/>
        <end position="319"/>
    </location>
</feature>
<name>A0A9P5A6Q4_9HYPO</name>
<proteinExistence type="predicted"/>
<dbReference type="PANTHER" id="PTHR46082">
    <property type="entry name" value="ATP/GTP-BINDING PROTEIN-RELATED"/>
    <property type="match status" value="1"/>
</dbReference>
<accession>A0A9P5A6Q4</accession>
<reference evidence="2" key="2">
    <citation type="submission" date="2020-02" db="EMBL/GenBank/DDBJ databases">
        <title>Identification and distribution of gene clusters putatively required for synthesis of sphingolipid metabolism inhibitors in phylogenetically diverse species of the filamentous fungus Fusarium.</title>
        <authorList>
            <person name="Kim H.-S."/>
            <person name="Busman M."/>
            <person name="Brown D.W."/>
            <person name="Divon H."/>
            <person name="Uhlig S."/>
            <person name="Proctor R.H."/>
        </authorList>
    </citation>
    <scope>NUCLEOTIDE SEQUENCE</scope>
    <source>
        <strain evidence="2">NRRL 25174</strain>
    </source>
</reference>
<dbReference type="EMBL" id="PVQB02000932">
    <property type="protein sequence ID" value="KAF4332958.1"/>
    <property type="molecule type" value="Genomic_DNA"/>
</dbReference>
<protein>
    <recommendedName>
        <fullName evidence="1">Nucleoside phosphorylase domain-containing protein</fullName>
    </recommendedName>
</protein>
<dbReference type="InterPro" id="IPR053137">
    <property type="entry name" value="NLR-like"/>
</dbReference>
<dbReference type="InterPro" id="IPR035994">
    <property type="entry name" value="Nucleoside_phosphorylase_sf"/>
</dbReference>
<organism evidence="2 3">
    <name type="scientific">Fusarium beomiforme</name>
    <dbReference type="NCBI Taxonomy" id="44412"/>
    <lineage>
        <taxon>Eukaryota</taxon>
        <taxon>Fungi</taxon>
        <taxon>Dikarya</taxon>
        <taxon>Ascomycota</taxon>
        <taxon>Pezizomycotina</taxon>
        <taxon>Sordariomycetes</taxon>
        <taxon>Hypocreomycetidae</taxon>
        <taxon>Hypocreales</taxon>
        <taxon>Nectriaceae</taxon>
        <taxon>Fusarium</taxon>
        <taxon>Fusarium burgessii species complex</taxon>
    </lineage>
</organism>
<dbReference type="Proteomes" id="UP000730481">
    <property type="component" value="Unassembled WGS sequence"/>
</dbReference>
<dbReference type="SUPFAM" id="SSF53167">
    <property type="entry name" value="Purine and uridine phosphorylases"/>
    <property type="match status" value="1"/>
</dbReference>
<comment type="caution">
    <text evidence="2">The sequence shown here is derived from an EMBL/GenBank/DDBJ whole genome shotgun (WGS) entry which is preliminary data.</text>
</comment>
<dbReference type="Pfam" id="PF01048">
    <property type="entry name" value="PNP_UDP_1"/>
    <property type="match status" value="1"/>
</dbReference>
<dbReference type="GO" id="GO:0009116">
    <property type="term" value="P:nucleoside metabolic process"/>
    <property type="evidence" value="ECO:0007669"/>
    <property type="project" value="InterPro"/>
</dbReference>
<dbReference type="InterPro" id="IPR000845">
    <property type="entry name" value="Nucleoside_phosphorylase_d"/>
</dbReference>
<reference evidence="2" key="1">
    <citation type="journal article" date="2017" name="Mycologia">
        <title>Fusarium algeriense, sp. nov., a novel toxigenic crown rot pathogen of durum wheat from Algeria is nested in the Fusarium burgessii species complex.</title>
        <authorList>
            <person name="Laraba I."/>
            <person name="Keddad A."/>
            <person name="Boureghda H."/>
            <person name="Abdallah N."/>
            <person name="Vaughan M.M."/>
            <person name="Proctor R.H."/>
            <person name="Busman M."/>
            <person name="O'Donnell K."/>
        </authorList>
    </citation>
    <scope>NUCLEOTIDE SEQUENCE</scope>
    <source>
        <strain evidence="2">NRRL 25174</strain>
    </source>
</reference>
<dbReference type="AlphaFoldDB" id="A0A9P5A6Q4"/>
<evidence type="ECO:0000313" key="2">
    <source>
        <dbReference type="EMBL" id="KAF4332958.1"/>
    </source>
</evidence>
<evidence type="ECO:0000313" key="3">
    <source>
        <dbReference type="Proteomes" id="UP000730481"/>
    </source>
</evidence>
<dbReference type="OrthoDB" id="20872at2759"/>
<evidence type="ECO:0000259" key="1">
    <source>
        <dbReference type="Pfam" id="PF01048"/>
    </source>
</evidence>
<dbReference type="GO" id="GO:0003824">
    <property type="term" value="F:catalytic activity"/>
    <property type="evidence" value="ECO:0007669"/>
    <property type="project" value="InterPro"/>
</dbReference>
<sequence length="363" mass="39901">MASIQPQDRDGFRVAIICALPREADAVTLLFDEFWDETSDPYGRADSDTNIYITGRIGQHNVVLAVLPGMGTNNATATAVNLRTSYRGLKLALIVGVCGGLPRIAGSDAFLGDVVVSRSVFQYDYTLEEITKGANKDLRTLLAVGETEFMRARLRKTAARYLKHLQQAAKKEKRRARYHYPGAEKDILYSPEYSHKHRHSCSVCTSDSYVFCEGAAKAPCTEVGCEPTKVLRREREEYLPEGADFIPEIFIGCVGSGNSVIESGLDRDQIAARHHLIAFEMEGAGVWDEIPTIVIKGICDYADSHKNKAWQDFAAATAASVAKAILGRYPASNVQQPLAPQNGMLLASSCGMKLTKDRATRYK</sequence>
<keyword evidence="3" id="KW-1185">Reference proteome</keyword>
<gene>
    <name evidence="2" type="ORF">FBEOM_13231</name>
</gene>
<dbReference type="Gene3D" id="3.40.50.1580">
    <property type="entry name" value="Nucleoside phosphorylase domain"/>
    <property type="match status" value="1"/>
</dbReference>
<dbReference type="PANTHER" id="PTHR46082:SF6">
    <property type="entry name" value="AAA+ ATPASE DOMAIN-CONTAINING PROTEIN-RELATED"/>
    <property type="match status" value="1"/>
</dbReference>